<accession>A0ABW8LEP6</accession>
<dbReference type="Proteomes" id="UP001620295">
    <property type="component" value="Unassembled WGS sequence"/>
</dbReference>
<dbReference type="GO" id="GO:0016787">
    <property type="term" value="F:hydrolase activity"/>
    <property type="evidence" value="ECO:0007669"/>
    <property type="project" value="UniProtKB-KW"/>
</dbReference>
<dbReference type="Pfam" id="PF01042">
    <property type="entry name" value="Ribonuc_L-PSP"/>
    <property type="match status" value="1"/>
</dbReference>
<dbReference type="EMBL" id="JBJDQH010000002">
    <property type="protein sequence ID" value="MFK4264254.1"/>
    <property type="molecule type" value="Genomic_DNA"/>
</dbReference>
<name>A0ABW8LEP6_9ACTN</name>
<dbReference type="InterPro" id="IPR006175">
    <property type="entry name" value="YjgF/YER057c/UK114"/>
</dbReference>
<dbReference type="Gene3D" id="3.30.1330.40">
    <property type="entry name" value="RutC-like"/>
    <property type="match status" value="1"/>
</dbReference>
<dbReference type="PANTHER" id="PTHR11803:SF58">
    <property type="entry name" value="PROTEIN HMF1-RELATED"/>
    <property type="match status" value="1"/>
</dbReference>
<dbReference type="EC" id="3.5.-.-" evidence="2"/>
<organism evidence="2 3">
    <name type="scientific">Streptomyces milbemycinicus</name>
    <dbReference type="NCBI Taxonomy" id="476552"/>
    <lineage>
        <taxon>Bacteria</taxon>
        <taxon>Bacillati</taxon>
        <taxon>Actinomycetota</taxon>
        <taxon>Actinomycetes</taxon>
        <taxon>Kitasatosporales</taxon>
        <taxon>Streptomycetaceae</taxon>
        <taxon>Streptomyces</taxon>
    </lineage>
</organism>
<evidence type="ECO:0000313" key="2">
    <source>
        <dbReference type="EMBL" id="MFK4264254.1"/>
    </source>
</evidence>
<dbReference type="SUPFAM" id="SSF55298">
    <property type="entry name" value="YjgF-like"/>
    <property type="match status" value="1"/>
</dbReference>
<dbReference type="RefSeq" id="WP_358633377.1">
    <property type="nucleotide sequence ID" value="NZ_JBFACG010000003.1"/>
</dbReference>
<comment type="caution">
    <text evidence="2">The sequence shown here is derived from an EMBL/GenBank/DDBJ whole genome shotgun (WGS) entry which is preliminary data.</text>
</comment>
<evidence type="ECO:0000313" key="3">
    <source>
        <dbReference type="Proteomes" id="UP001620295"/>
    </source>
</evidence>
<comment type="similarity">
    <text evidence="1">Belongs to the RutC family.</text>
</comment>
<evidence type="ECO:0000256" key="1">
    <source>
        <dbReference type="ARBA" id="ARBA00010552"/>
    </source>
</evidence>
<dbReference type="CDD" id="cd00448">
    <property type="entry name" value="YjgF_YER057c_UK114_family"/>
    <property type="match status" value="1"/>
</dbReference>
<dbReference type="PANTHER" id="PTHR11803">
    <property type="entry name" value="2-IMINOBUTANOATE/2-IMINOPROPANOATE DEAMINASE RIDA"/>
    <property type="match status" value="1"/>
</dbReference>
<dbReference type="InterPro" id="IPR035959">
    <property type="entry name" value="RutC-like_sf"/>
</dbReference>
<proteinExistence type="inferred from homology"/>
<protein>
    <submittedName>
        <fullName evidence="2">RidA family protein</fullName>
        <ecNumber evidence="2">3.5.-.-</ecNumber>
    </submittedName>
</protein>
<reference evidence="2 3" key="1">
    <citation type="submission" date="2024-11" db="EMBL/GenBank/DDBJ databases">
        <title>The Natural Products Discovery Center: Release of the First 8490 Sequenced Strains for Exploring Actinobacteria Biosynthetic Diversity.</title>
        <authorList>
            <person name="Kalkreuter E."/>
            <person name="Kautsar S.A."/>
            <person name="Yang D."/>
            <person name="Bader C.D."/>
            <person name="Teijaro C.N."/>
            <person name="Fluegel L."/>
            <person name="Davis C.M."/>
            <person name="Simpson J.R."/>
            <person name="Lauterbach L."/>
            <person name="Steele A.D."/>
            <person name="Gui C."/>
            <person name="Meng S."/>
            <person name="Li G."/>
            <person name="Viehrig K."/>
            <person name="Ye F."/>
            <person name="Su P."/>
            <person name="Kiefer A.F."/>
            <person name="Nichols A."/>
            <person name="Cepeda A.J."/>
            <person name="Yan W."/>
            <person name="Fan B."/>
            <person name="Jiang Y."/>
            <person name="Adhikari A."/>
            <person name="Zheng C.-J."/>
            <person name="Schuster L."/>
            <person name="Cowan T.M."/>
            <person name="Smanski M.J."/>
            <person name="Chevrette M.G."/>
            <person name="De Carvalho L.P.S."/>
            <person name="Shen B."/>
        </authorList>
    </citation>
    <scope>NUCLEOTIDE SEQUENCE [LARGE SCALE GENOMIC DNA]</scope>
    <source>
        <strain evidence="2 3">NPDC020863</strain>
    </source>
</reference>
<keyword evidence="2" id="KW-0378">Hydrolase</keyword>
<gene>
    <name evidence="2" type="ORF">ACI2L5_04875</name>
</gene>
<sequence>MTTDRREAGAAADEEVVRYVEVPGVGDPRRFGYAQAVSAGGLLFVSGQLGIDEDYKPVSDSFDEQAYRAMENIRRVLSAAGGGMEHLVSMTIYLTDMRNAPRFFDIRREILGEILVSSTAVAVSGLPLPNLQVEVQCVAHIPPSQPTA</sequence>
<keyword evidence="3" id="KW-1185">Reference proteome</keyword>